<dbReference type="CDD" id="cd01360">
    <property type="entry name" value="Adenylsuccinate_lyase_1"/>
    <property type="match status" value="1"/>
</dbReference>
<evidence type="ECO:0000256" key="5">
    <source>
        <dbReference type="ARBA" id="ARBA00017058"/>
    </source>
</evidence>
<dbReference type="GO" id="GO:0070626">
    <property type="term" value="F:(S)-2-(5-amino-1-(5-phospho-D-ribosyl)imidazole-4-carboxamido) succinate lyase (fumarate-forming) activity"/>
    <property type="evidence" value="ECO:0007669"/>
    <property type="project" value="TreeGrafter"/>
</dbReference>
<protein>
    <recommendedName>
        <fullName evidence="5 11">Adenylosuccinate lyase</fullName>
        <shortName evidence="12">ASL</shortName>
        <ecNumber evidence="4 11">4.3.2.2</ecNumber>
    </recommendedName>
    <alternativeName>
        <fullName evidence="9 12">Adenylosuccinase</fullName>
    </alternativeName>
</protein>
<dbReference type="InterPro" id="IPR024083">
    <property type="entry name" value="Fumarase/histidase_N"/>
</dbReference>
<dbReference type="PANTHER" id="PTHR43172">
    <property type="entry name" value="ADENYLOSUCCINATE LYASE"/>
    <property type="match status" value="1"/>
</dbReference>
<dbReference type="FunFam" id="1.20.200.10:FF:000008">
    <property type="entry name" value="Adenylosuccinate lyase"/>
    <property type="match status" value="1"/>
</dbReference>
<dbReference type="Gene3D" id="1.10.40.30">
    <property type="entry name" value="Fumarase/aspartase (C-terminal domain)"/>
    <property type="match status" value="1"/>
</dbReference>
<dbReference type="Gene3D" id="1.20.200.10">
    <property type="entry name" value="Fumarase/aspartase (Central domain)"/>
    <property type="match status" value="1"/>
</dbReference>
<dbReference type="EC" id="4.3.2.2" evidence="4 11"/>
<evidence type="ECO:0000256" key="10">
    <source>
        <dbReference type="ARBA" id="ARBA00049115"/>
    </source>
</evidence>
<evidence type="ECO:0000256" key="7">
    <source>
        <dbReference type="ARBA" id="ARBA00023239"/>
    </source>
</evidence>
<dbReference type="Gene3D" id="1.10.275.10">
    <property type="entry name" value="Fumarase/aspartase (N-terminal domain)"/>
    <property type="match status" value="1"/>
</dbReference>
<dbReference type="GO" id="GO:0004018">
    <property type="term" value="F:N6-(1,2-dicarboxyethyl)AMP AMP-lyase (fumarate-forming) activity"/>
    <property type="evidence" value="ECO:0007669"/>
    <property type="project" value="UniProtKB-UniRule"/>
</dbReference>
<dbReference type="FunFam" id="1.10.275.10:FF:000006">
    <property type="entry name" value="Adenylosuccinate lyase"/>
    <property type="match status" value="1"/>
</dbReference>
<dbReference type="InterPro" id="IPR000362">
    <property type="entry name" value="Fumarate_lyase_fam"/>
</dbReference>
<evidence type="ECO:0000256" key="6">
    <source>
        <dbReference type="ARBA" id="ARBA00022755"/>
    </source>
</evidence>
<dbReference type="PROSITE" id="PS00163">
    <property type="entry name" value="FUMARATE_LYASES"/>
    <property type="match status" value="1"/>
</dbReference>
<dbReference type="InterPro" id="IPR008948">
    <property type="entry name" value="L-Aspartase-like"/>
</dbReference>
<dbReference type="Pfam" id="PF10397">
    <property type="entry name" value="ADSL_C"/>
    <property type="match status" value="1"/>
</dbReference>
<evidence type="ECO:0000313" key="14">
    <source>
        <dbReference type="EMBL" id="BEQ16388.1"/>
    </source>
</evidence>
<dbReference type="GO" id="GO:0044208">
    <property type="term" value="P:'de novo' AMP biosynthetic process"/>
    <property type="evidence" value="ECO:0007669"/>
    <property type="project" value="TreeGrafter"/>
</dbReference>
<evidence type="ECO:0000256" key="3">
    <source>
        <dbReference type="ARBA" id="ARBA00008273"/>
    </source>
</evidence>
<comment type="catalytic activity">
    <reaction evidence="8">
        <text>(2S)-2-[5-amino-1-(5-phospho-beta-D-ribosyl)imidazole-4-carboxamido]succinate = 5-amino-1-(5-phospho-beta-D-ribosyl)imidazole-4-carboxamide + fumarate</text>
        <dbReference type="Rhea" id="RHEA:23920"/>
        <dbReference type="ChEBI" id="CHEBI:29806"/>
        <dbReference type="ChEBI" id="CHEBI:58443"/>
        <dbReference type="ChEBI" id="CHEBI:58475"/>
        <dbReference type="EC" id="4.3.2.2"/>
    </reaction>
    <physiologicalReaction direction="left-to-right" evidence="8">
        <dbReference type="Rhea" id="RHEA:23921"/>
    </physiologicalReaction>
</comment>
<dbReference type="FunFam" id="1.10.40.30:FF:000007">
    <property type="entry name" value="Adenylosuccinate lyase"/>
    <property type="match status" value="1"/>
</dbReference>
<evidence type="ECO:0000256" key="8">
    <source>
        <dbReference type="ARBA" id="ARBA00024477"/>
    </source>
</evidence>
<feature type="domain" description="Adenylosuccinate lyase C-terminal" evidence="13">
    <location>
        <begin position="349"/>
        <end position="432"/>
    </location>
</feature>
<dbReference type="KEGG" id="dmp:FAK_34540"/>
<dbReference type="PANTHER" id="PTHR43172:SF1">
    <property type="entry name" value="ADENYLOSUCCINATE LYASE"/>
    <property type="match status" value="1"/>
</dbReference>
<dbReference type="PRINTS" id="PR00145">
    <property type="entry name" value="ARGSUCLYASE"/>
</dbReference>
<accession>A0AAU9EH36</accession>
<comment type="catalytic activity">
    <reaction evidence="10">
        <text>N(6)-(1,2-dicarboxyethyl)-AMP = fumarate + AMP</text>
        <dbReference type="Rhea" id="RHEA:16853"/>
        <dbReference type="ChEBI" id="CHEBI:29806"/>
        <dbReference type="ChEBI" id="CHEBI:57567"/>
        <dbReference type="ChEBI" id="CHEBI:456215"/>
        <dbReference type="EC" id="4.3.2.2"/>
    </reaction>
    <physiologicalReaction direction="left-to-right" evidence="10">
        <dbReference type="Rhea" id="RHEA:16854"/>
    </physiologicalReaction>
</comment>
<dbReference type="SUPFAM" id="SSF48557">
    <property type="entry name" value="L-aspartase-like"/>
    <property type="match status" value="1"/>
</dbReference>
<name>A0AAU9EH36_9BACT</name>
<comment type="pathway">
    <text evidence="2 12">Purine metabolism; AMP biosynthesis via de novo pathway; AMP from IMP: step 2/2.</text>
</comment>
<evidence type="ECO:0000256" key="1">
    <source>
        <dbReference type="ARBA" id="ARBA00004706"/>
    </source>
</evidence>
<comment type="pathway">
    <text evidence="1 12">Purine metabolism; IMP biosynthesis via de novo pathway; 5-amino-1-(5-phospho-D-ribosyl)imidazole-4-carboxamide from 5-amino-1-(5-phospho-D-ribosyl)imidazole-4-carboxylate: step 2/2.</text>
</comment>
<reference evidence="15" key="1">
    <citation type="journal article" date="2023" name="Arch. Microbiol.">
        <title>Desulfoferula mesophilus gen. nov. sp. nov., a mesophilic sulfate-reducing bacterium isolated from a brackish lake sediment.</title>
        <authorList>
            <person name="Watanabe T."/>
            <person name="Yabe T."/>
            <person name="Tsuji J.M."/>
            <person name="Fukui M."/>
        </authorList>
    </citation>
    <scope>NUCLEOTIDE SEQUENCE [LARGE SCALE GENOMIC DNA]</scope>
    <source>
        <strain evidence="15">12FAK</strain>
    </source>
</reference>
<dbReference type="InterPro" id="IPR022761">
    <property type="entry name" value="Fumarate_lyase_N"/>
</dbReference>
<dbReference type="Pfam" id="PF00206">
    <property type="entry name" value="Lyase_1"/>
    <property type="match status" value="1"/>
</dbReference>
<organism evidence="14 15">
    <name type="scientific">Desulfoferula mesophila</name>
    <dbReference type="NCBI Taxonomy" id="3058419"/>
    <lineage>
        <taxon>Bacteria</taxon>
        <taxon>Pseudomonadati</taxon>
        <taxon>Thermodesulfobacteriota</taxon>
        <taxon>Desulfarculia</taxon>
        <taxon>Desulfarculales</taxon>
        <taxon>Desulfarculaceae</taxon>
        <taxon>Desulfoferula</taxon>
    </lineage>
</organism>
<sequence>MIARYTLPEMGRIWTDENRYAKWLAVELAACRAWNKLGRIPDEALGEIEAKAAFEVARVEEIEAETRHDVIAFLTNVAEYVGPSSRYIHLGLTSSDVLDTAYALLIKESGELLLAAMDRLLAALKTRALEHKYTIQMGRSHGIHAEPVTFGLKLVGFYAEFARDRQRLEQAIRAAARGKISGAVGTYANVTPEVEKMVMDELGLAPAVASTQVVARDGLAEYFCTLAIIGGSIERLAVEIRHLQRTEVLEAEEAFAKGQKGSSAMPHKRNPIGSENLSGQVRLLRGYALASLENMALWHERDISHSSVERTIGPDADILTHYSLHRMAGMIERLTVYPDNMLRNLNLTGGLIHSQQVLLALAQSGLSREDAYRLVQKHAMATWADGGSFRERLENDPEVIQGLGDKASEILDGLFDPQAHLKQVDFIFQQILGRD</sequence>
<evidence type="ECO:0000313" key="15">
    <source>
        <dbReference type="Proteomes" id="UP001366166"/>
    </source>
</evidence>
<gene>
    <name evidence="14" type="primary">purB</name>
    <name evidence="14" type="ORF">FAK_34540</name>
</gene>
<dbReference type="InterPro" id="IPR019468">
    <property type="entry name" value="AdenyloSucc_lyase_C"/>
</dbReference>
<dbReference type="SMART" id="SM00998">
    <property type="entry name" value="ADSL_C"/>
    <property type="match status" value="1"/>
</dbReference>
<evidence type="ECO:0000256" key="4">
    <source>
        <dbReference type="ARBA" id="ARBA00012339"/>
    </source>
</evidence>
<evidence type="ECO:0000256" key="12">
    <source>
        <dbReference type="RuleBase" id="RU361172"/>
    </source>
</evidence>
<evidence type="ECO:0000256" key="9">
    <source>
        <dbReference type="ARBA" id="ARBA00030717"/>
    </source>
</evidence>
<keyword evidence="15" id="KW-1185">Reference proteome</keyword>
<dbReference type="EMBL" id="AP028679">
    <property type="protein sequence ID" value="BEQ16388.1"/>
    <property type="molecule type" value="Genomic_DNA"/>
</dbReference>
<dbReference type="PRINTS" id="PR00149">
    <property type="entry name" value="FUMRATELYASE"/>
</dbReference>
<dbReference type="Proteomes" id="UP001366166">
    <property type="component" value="Chromosome"/>
</dbReference>
<proteinExistence type="inferred from homology"/>
<dbReference type="AlphaFoldDB" id="A0AAU9EH36"/>
<comment type="similarity">
    <text evidence="3 12">Belongs to the lyase 1 family. Adenylosuccinate lyase subfamily.</text>
</comment>
<dbReference type="GO" id="GO:0005829">
    <property type="term" value="C:cytosol"/>
    <property type="evidence" value="ECO:0007669"/>
    <property type="project" value="TreeGrafter"/>
</dbReference>
<evidence type="ECO:0000256" key="11">
    <source>
        <dbReference type="NCBIfam" id="TIGR00928"/>
    </source>
</evidence>
<keyword evidence="7 12" id="KW-0456">Lyase</keyword>
<dbReference type="NCBIfam" id="TIGR00928">
    <property type="entry name" value="purB"/>
    <property type="match status" value="1"/>
</dbReference>
<dbReference type="InterPro" id="IPR020557">
    <property type="entry name" value="Fumarate_lyase_CS"/>
</dbReference>
<dbReference type="RefSeq" id="WP_338602145.1">
    <property type="nucleotide sequence ID" value="NZ_AP028679.1"/>
</dbReference>
<keyword evidence="6 12" id="KW-0658">Purine biosynthesis</keyword>
<evidence type="ECO:0000256" key="2">
    <source>
        <dbReference type="ARBA" id="ARBA00004734"/>
    </source>
</evidence>
<evidence type="ECO:0000259" key="13">
    <source>
        <dbReference type="SMART" id="SM00998"/>
    </source>
</evidence>
<dbReference type="InterPro" id="IPR004769">
    <property type="entry name" value="Pur_lyase"/>
</dbReference>